<dbReference type="OrthoDB" id="1932581at2759"/>
<evidence type="ECO:0000313" key="3">
    <source>
        <dbReference type="Proteomes" id="UP000000226"/>
    </source>
</evidence>
<name>V7AUC8_PHAVU</name>
<organism evidence="2 3">
    <name type="scientific">Phaseolus vulgaris</name>
    <name type="common">Kidney bean</name>
    <name type="synonym">French bean</name>
    <dbReference type="NCBI Taxonomy" id="3885"/>
    <lineage>
        <taxon>Eukaryota</taxon>
        <taxon>Viridiplantae</taxon>
        <taxon>Streptophyta</taxon>
        <taxon>Embryophyta</taxon>
        <taxon>Tracheophyta</taxon>
        <taxon>Spermatophyta</taxon>
        <taxon>Magnoliopsida</taxon>
        <taxon>eudicotyledons</taxon>
        <taxon>Gunneridae</taxon>
        <taxon>Pentapetalae</taxon>
        <taxon>rosids</taxon>
        <taxon>fabids</taxon>
        <taxon>Fabales</taxon>
        <taxon>Fabaceae</taxon>
        <taxon>Papilionoideae</taxon>
        <taxon>50 kb inversion clade</taxon>
        <taxon>NPAAA clade</taxon>
        <taxon>indigoferoid/millettioid clade</taxon>
        <taxon>Phaseoleae</taxon>
        <taxon>Phaseolus</taxon>
    </lineage>
</organism>
<dbReference type="EMBL" id="CM002296">
    <property type="protein sequence ID" value="ESW09169.1"/>
    <property type="molecule type" value="Genomic_DNA"/>
</dbReference>
<dbReference type="STRING" id="3885.V7AUC8"/>
<evidence type="ECO:0000256" key="1">
    <source>
        <dbReference type="SAM" id="MobiDB-lite"/>
    </source>
</evidence>
<feature type="compositionally biased region" description="Low complexity" evidence="1">
    <location>
        <begin position="83"/>
        <end position="92"/>
    </location>
</feature>
<dbReference type="PANTHER" id="PTHR33318:SF7">
    <property type="entry name" value="PROTEIN JASON"/>
    <property type="match status" value="1"/>
</dbReference>
<keyword evidence="3" id="KW-1185">Reference proteome</keyword>
<sequence>MQIAYTHGRKSPVHRPIIGMVAAHWNKNEDSQVPPPKWWDVNWHARPIEERLEKTLSEASVISQRKDACGKSIPFEENEESDTSLSQLQSSTHPQSVVSF</sequence>
<evidence type="ECO:0000313" key="2">
    <source>
        <dbReference type="EMBL" id="ESW09169.1"/>
    </source>
</evidence>
<dbReference type="GO" id="GO:0007142">
    <property type="term" value="P:male meiosis II"/>
    <property type="evidence" value="ECO:0007669"/>
    <property type="project" value="InterPro"/>
</dbReference>
<gene>
    <name evidence="2" type="ORF">PHAVU_009G106000g</name>
</gene>
<feature type="region of interest" description="Disordered" evidence="1">
    <location>
        <begin position="70"/>
        <end position="100"/>
    </location>
</feature>
<protein>
    <submittedName>
        <fullName evidence="2">Uncharacterized protein</fullName>
    </submittedName>
</protein>
<dbReference type="AlphaFoldDB" id="V7AUC8"/>
<dbReference type="PANTHER" id="PTHR33318">
    <property type="entry name" value="ASPARTYL/GLUTAMYL-TRNA(ASN/GLN) AMIDOTRANSFERASE SUBUNIT"/>
    <property type="match status" value="1"/>
</dbReference>
<accession>V7AUC8</accession>
<dbReference type="Proteomes" id="UP000000226">
    <property type="component" value="Chromosome 9"/>
</dbReference>
<reference evidence="3" key="1">
    <citation type="journal article" date="2014" name="Nat. Genet.">
        <title>A reference genome for common bean and genome-wide analysis of dual domestications.</title>
        <authorList>
            <person name="Schmutz J."/>
            <person name="McClean P.E."/>
            <person name="Mamidi S."/>
            <person name="Wu G.A."/>
            <person name="Cannon S.B."/>
            <person name="Grimwood J."/>
            <person name="Jenkins J."/>
            <person name="Shu S."/>
            <person name="Song Q."/>
            <person name="Chavarro C."/>
            <person name="Torres-Torres M."/>
            <person name="Geffroy V."/>
            <person name="Moghaddam S.M."/>
            <person name="Gao D."/>
            <person name="Abernathy B."/>
            <person name="Barry K."/>
            <person name="Blair M."/>
            <person name="Brick M.A."/>
            <person name="Chovatia M."/>
            <person name="Gepts P."/>
            <person name="Goodstein D.M."/>
            <person name="Gonzales M."/>
            <person name="Hellsten U."/>
            <person name="Hyten D.L."/>
            <person name="Jia G."/>
            <person name="Kelly J.D."/>
            <person name="Kudrna D."/>
            <person name="Lee R."/>
            <person name="Richard M.M."/>
            <person name="Miklas P.N."/>
            <person name="Osorno J.M."/>
            <person name="Rodrigues J."/>
            <person name="Thareau V."/>
            <person name="Urrea C.A."/>
            <person name="Wang M."/>
            <person name="Yu Y."/>
            <person name="Zhang M."/>
            <person name="Wing R.A."/>
            <person name="Cregan P.B."/>
            <person name="Rokhsar D.S."/>
            <person name="Jackson S.A."/>
        </authorList>
    </citation>
    <scope>NUCLEOTIDE SEQUENCE [LARGE SCALE GENOMIC DNA]</scope>
    <source>
        <strain evidence="3">cv. G19833</strain>
    </source>
</reference>
<dbReference type="InterPro" id="IPR039300">
    <property type="entry name" value="JASON"/>
</dbReference>
<proteinExistence type="predicted"/>
<dbReference type="Gramene" id="ESW09169">
    <property type="protein sequence ID" value="ESW09169"/>
    <property type="gene ID" value="PHAVU_009G106000g"/>
</dbReference>